<protein>
    <recommendedName>
        <fullName evidence="3">SidC N-terminal domain-containing protein</fullName>
    </recommendedName>
</protein>
<dbReference type="PATRIC" id="fig|45076.6.peg.769"/>
<sequence length="301" mass="33855">MAATETTVKSLIDVSKTLQEKVFSVLLKNKGFFNKHDVATLRPLKKFLTNTLIEYVAHGRQDEAKAILDQFPELLLERGSANDIAGNLWEGTAFQYAVWAMDTHMYTMMLDCLPQNEQGVEIRKGLLEQAKAQKEHFNFQPLITALQTYVNNFNVWDESQREEHLCKVVGMAQRDLPAHVRHEYCNPNRSFKPVPSFNEQVFLRSLGLYNWPSSTSVNWDGGLLGLGSYFARMAPVMDGVCLTVCAEDAISLDGPPQQDDLASITALCEVRTKDLIALMQRLQSPIQKPEDVSQAPTSMIS</sequence>
<reference evidence="1 2" key="1">
    <citation type="submission" date="2015-11" db="EMBL/GenBank/DDBJ databases">
        <title>Genomic analysis of 38 Legionella species identifies large and diverse effector repertoires.</title>
        <authorList>
            <person name="Burstein D."/>
            <person name="Amaro F."/>
            <person name="Zusman T."/>
            <person name="Lifshitz Z."/>
            <person name="Cohen O."/>
            <person name="Gilbert J.A."/>
            <person name="Pupko T."/>
            <person name="Shuman H.A."/>
            <person name="Segal G."/>
        </authorList>
    </citation>
    <scope>NUCLEOTIDE SEQUENCE [LARGE SCALE GENOMIC DNA]</scope>
    <source>
        <strain evidence="1 2">ATCC 49508</strain>
    </source>
</reference>
<dbReference type="AlphaFoldDB" id="A0A0W1AJL9"/>
<name>A0A0W1AJL9_9GAMM</name>
<gene>
    <name evidence="1" type="ORF">Lwor_0701</name>
</gene>
<evidence type="ECO:0000313" key="1">
    <source>
        <dbReference type="EMBL" id="KTD81424.1"/>
    </source>
</evidence>
<evidence type="ECO:0008006" key="3">
    <source>
        <dbReference type="Google" id="ProtNLM"/>
    </source>
</evidence>
<dbReference type="Proteomes" id="UP000054662">
    <property type="component" value="Unassembled WGS sequence"/>
</dbReference>
<organism evidence="1 2">
    <name type="scientific">Legionella worsleiensis</name>
    <dbReference type="NCBI Taxonomy" id="45076"/>
    <lineage>
        <taxon>Bacteria</taxon>
        <taxon>Pseudomonadati</taxon>
        <taxon>Pseudomonadota</taxon>
        <taxon>Gammaproteobacteria</taxon>
        <taxon>Legionellales</taxon>
        <taxon>Legionellaceae</taxon>
        <taxon>Legionella</taxon>
    </lineage>
</organism>
<evidence type="ECO:0000313" key="2">
    <source>
        <dbReference type="Proteomes" id="UP000054662"/>
    </source>
</evidence>
<dbReference type="OrthoDB" id="5654048at2"/>
<comment type="caution">
    <text evidence="1">The sequence shown here is derived from an EMBL/GenBank/DDBJ whole genome shotgun (WGS) entry which is preliminary data.</text>
</comment>
<accession>A0A0W1AJL9</accession>
<keyword evidence="2" id="KW-1185">Reference proteome</keyword>
<proteinExistence type="predicted"/>
<dbReference type="RefSeq" id="WP_058492534.1">
    <property type="nucleotide sequence ID" value="NZ_CBCRUR010000010.1"/>
</dbReference>
<dbReference type="EMBL" id="LNZC01000005">
    <property type="protein sequence ID" value="KTD81424.1"/>
    <property type="molecule type" value="Genomic_DNA"/>
</dbReference>